<dbReference type="NCBIfam" id="NF001842">
    <property type="entry name" value="PRK00567.1-3"/>
    <property type="match status" value="1"/>
</dbReference>
<evidence type="ECO:0000256" key="3">
    <source>
        <dbReference type="ARBA" id="ARBA00022448"/>
    </source>
</evidence>
<accession>C8P6N7</accession>
<keyword evidence="9 10" id="KW-0407">Ion channel</keyword>
<dbReference type="STRING" id="525309.HMPREF0494_0981"/>
<dbReference type="PANTHER" id="PTHR30266">
    <property type="entry name" value="MECHANOSENSITIVE CHANNEL MSCL"/>
    <property type="match status" value="1"/>
</dbReference>
<protein>
    <recommendedName>
        <fullName evidence="10">Large-conductance mechanosensitive channel</fullName>
    </recommendedName>
</protein>
<comment type="similarity">
    <text evidence="2 10">Belongs to the MscL family.</text>
</comment>
<gene>
    <name evidence="10 11" type="primary">mscL</name>
    <name evidence="11" type="ORF">HMPREF0494_0981</name>
</gene>
<dbReference type="eggNOG" id="COG1970">
    <property type="taxonomic scope" value="Bacteria"/>
</dbReference>
<keyword evidence="8 10" id="KW-0472">Membrane</keyword>
<dbReference type="PANTHER" id="PTHR30266:SF2">
    <property type="entry name" value="LARGE-CONDUCTANCE MECHANOSENSITIVE CHANNEL"/>
    <property type="match status" value="1"/>
</dbReference>
<dbReference type="Gene3D" id="1.10.1200.120">
    <property type="entry name" value="Large-conductance mechanosensitive channel, MscL, domain 1"/>
    <property type="match status" value="1"/>
</dbReference>
<evidence type="ECO:0000313" key="11">
    <source>
        <dbReference type="EMBL" id="EEW53825.1"/>
    </source>
</evidence>
<comment type="subcellular location">
    <subcellularLocation>
        <location evidence="1 10">Cell membrane</location>
        <topology evidence="1 10">Multi-pass membrane protein</topology>
    </subcellularLocation>
</comment>
<evidence type="ECO:0000256" key="10">
    <source>
        <dbReference type="HAMAP-Rule" id="MF_00115"/>
    </source>
</evidence>
<dbReference type="NCBIfam" id="TIGR00220">
    <property type="entry name" value="mscL"/>
    <property type="match status" value="1"/>
</dbReference>
<feature type="transmembrane region" description="Helical" evidence="10">
    <location>
        <begin position="79"/>
        <end position="98"/>
    </location>
</feature>
<dbReference type="PROSITE" id="PS01327">
    <property type="entry name" value="MSCL"/>
    <property type="match status" value="1"/>
</dbReference>
<feature type="transmembrane region" description="Helical" evidence="10">
    <location>
        <begin position="21"/>
        <end position="42"/>
    </location>
</feature>
<keyword evidence="5 10" id="KW-0812">Transmembrane</keyword>
<organism evidence="11 12">
    <name type="scientific">Limosilactobacillus antri DSM 16041</name>
    <dbReference type="NCBI Taxonomy" id="525309"/>
    <lineage>
        <taxon>Bacteria</taxon>
        <taxon>Bacillati</taxon>
        <taxon>Bacillota</taxon>
        <taxon>Bacilli</taxon>
        <taxon>Lactobacillales</taxon>
        <taxon>Lactobacillaceae</taxon>
        <taxon>Limosilactobacillus</taxon>
    </lineage>
</organism>
<comment type="caution">
    <text evidence="11">The sequence shown here is derived from an EMBL/GenBank/DDBJ whole genome shotgun (WGS) entry which is preliminary data.</text>
</comment>
<dbReference type="HOGENOM" id="CLU_095787_0_0_9"/>
<comment type="subunit">
    <text evidence="10">Homopentamer.</text>
</comment>
<evidence type="ECO:0000256" key="7">
    <source>
        <dbReference type="ARBA" id="ARBA00023065"/>
    </source>
</evidence>
<proteinExistence type="inferred from homology"/>
<dbReference type="PRINTS" id="PR01264">
    <property type="entry name" value="MECHCHANNEL"/>
</dbReference>
<evidence type="ECO:0000256" key="6">
    <source>
        <dbReference type="ARBA" id="ARBA00022989"/>
    </source>
</evidence>
<dbReference type="InterPro" id="IPR001185">
    <property type="entry name" value="MS_channel"/>
</dbReference>
<dbReference type="InterPro" id="IPR019823">
    <property type="entry name" value="Mechanosensitive_channel_CS"/>
</dbReference>
<dbReference type="InterPro" id="IPR036019">
    <property type="entry name" value="MscL_channel"/>
</dbReference>
<evidence type="ECO:0000256" key="4">
    <source>
        <dbReference type="ARBA" id="ARBA00022475"/>
    </source>
</evidence>
<evidence type="ECO:0000256" key="8">
    <source>
        <dbReference type="ARBA" id="ARBA00023136"/>
    </source>
</evidence>
<dbReference type="NCBIfam" id="NF001843">
    <property type="entry name" value="PRK00567.1-4"/>
    <property type="match status" value="1"/>
</dbReference>
<evidence type="ECO:0000256" key="5">
    <source>
        <dbReference type="ARBA" id="ARBA00022692"/>
    </source>
</evidence>
<dbReference type="InterPro" id="IPR037673">
    <property type="entry name" value="MSC/AndL"/>
</dbReference>
<dbReference type="HAMAP" id="MF_00115">
    <property type="entry name" value="MscL"/>
    <property type="match status" value="1"/>
</dbReference>
<evidence type="ECO:0000256" key="2">
    <source>
        <dbReference type="ARBA" id="ARBA00007254"/>
    </source>
</evidence>
<dbReference type="SUPFAM" id="SSF81330">
    <property type="entry name" value="Gated mechanosensitive channel"/>
    <property type="match status" value="1"/>
</dbReference>
<keyword evidence="6 10" id="KW-1133">Transmembrane helix</keyword>
<comment type="function">
    <text evidence="10">Channel that opens in response to stretch forces in the membrane lipid bilayer. May participate in the regulation of osmotic pressure changes within the cell.</text>
</comment>
<sequence>MSLQIIIKEDTMLKEFKDFIARGNVIDMAVGIIVGAAFTSIVNSLVNNLINPLVGLFIGKIDLSNLAVTIGDAQFKYGAFLNAVINFLIISFVVFMLVKGINKFRKKEQAAPAKPSPEAQYLKEITELLKENKTDN</sequence>
<dbReference type="Proteomes" id="UP000003675">
    <property type="component" value="Unassembled WGS sequence"/>
</dbReference>
<dbReference type="GO" id="GO:0005886">
    <property type="term" value="C:plasma membrane"/>
    <property type="evidence" value="ECO:0007669"/>
    <property type="project" value="UniProtKB-SubCell"/>
</dbReference>
<reference evidence="11 12" key="1">
    <citation type="submission" date="2009-09" db="EMBL/GenBank/DDBJ databases">
        <authorList>
            <person name="Qin X."/>
            <person name="Bachman B."/>
            <person name="Battles P."/>
            <person name="Bell A."/>
            <person name="Bess C."/>
            <person name="Bickham C."/>
            <person name="Chaboub L."/>
            <person name="Chen D."/>
            <person name="Coyle M."/>
            <person name="Deiros D.R."/>
            <person name="Dinh H."/>
            <person name="Forbes L."/>
            <person name="Fowler G."/>
            <person name="Francisco L."/>
            <person name="Fu Q."/>
            <person name="Gubbala S."/>
            <person name="Hale W."/>
            <person name="Han Y."/>
            <person name="Hemphill L."/>
            <person name="Highlander S.K."/>
            <person name="Hirani K."/>
            <person name="Hogues M."/>
            <person name="Jackson L."/>
            <person name="Jakkamsetti A."/>
            <person name="Javaid M."/>
            <person name="Jiang H."/>
            <person name="Korchina V."/>
            <person name="Kovar C."/>
            <person name="Lara F."/>
            <person name="Lee S."/>
            <person name="Mata R."/>
            <person name="Mathew T."/>
            <person name="Moen C."/>
            <person name="Morales K."/>
            <person name="Munidasa M."/>
            <person name="Nazareth L."/>
            <person name="Ngo R."/>
            <person name="Nguyen L."/>
            <person name="Okwuonu G."/>
            <person name="Ongeri F."/>
            <person name="Patil S."/>
            <person name="Petrosino J."/>
            <person name="Pham C."/>
            <person name="Pham P."/>
            <person name="Pu L.-L."/>
            <person name="Puazo M."/>
            <person name="Raj R."/>
            <person name="Reid J."/>
            <person name="Rouhana J."/>
            <person name="Saada N."/>
            <person name="Shang Y."/>
            <person name="Simmons D."/>
            <person name="Thornton R."/>
            <person name="Warren J."/>
            <person name="Weissenberger G."/>
            <person name="Zhang J."/>
            <person name="Zhang L."/>
            <person name="Zhou C."/>
            <person name="Zhu D."/>
            <person name="Muzny D."/>
            <person name="Worley K."/>
            <person name="Gibbs R."/>
        </authorList>
    </citation>
    <scope>NUCLEOTIDE SEQUENCE [LARGE SCALE GENOMIC DNA]</scope>
    <source>
        <strain evidence="11 12">DSM 16041</strain>
    </source>
</reference>
<keyword evidence="7 10" id="KW-0406">Ion transport</keyword>
<name>C8P6N7_9LACO</name>
<dbReference type="EMBL" id="ACLL01000023">
    <property type="protein sequence ID" value="EEW53825.1"/>
    <property type="molecule type" value="Genomic_DNA"/>
</dbReference>
<dbReference type="Pfam" id="PF01741">
    <property type="entry name" value="MscL"/>
    <property type="match status" value="1"/>
</dbReference>
<keyword evidence="4 10" id="KW-1003">Cell membrane</keyword>
<keyword evidence="3 10" id="KW-0813">Transport</keyword>
<dbReference type="GO" id="GO:0008381">
    <property type="term" value="F:mechanosensitive monoatomic ion channel activity"/>
    <property type="evidence" value="ECO:0007669"/>
    <property type="project" value="UniProtKB-UniRule"/>
</dbReference>
<evidence type="ECO:0000256" key="1">
    <source>
        <dbReference type="ARBA" id="ARBA00004651"/>
    </source>
</evidence>
<evidence type="ECO:0000256" key="9">
    <source>
        <dbReference type="ARBA" id="ARBA00023303"/>
    </source>
</evidence>
<evidence type="ECO:0000313" key="12">
    <source>
        <dbReference type="Proteomes" id="UP000003675"/>
    </source>
</evidence>
<dbReference type="AlphaFoldDB" id="C8P6N7"/>